<dbReference type="InterPro" id="IPR034804">
    <property type="entry name" value="SQR/QFR_C/D"/>
</dbReference>
<dbReference type="AlphaFoldDB" id="A0A559II02"/>
<keyword evidence="7 9" id="KW-0472">Membrane</keyword>
<evidence type="ECO:0000313" key="10">
    <source>
        <dbReference type="EMBL" id="TVX87140.1"/>
    </source>
</evidence>
<dbReference type="PIRSF" id="PIRSF000170">
    <property type="entry name" value="Succ_dh_cyt_b558"/>
    <property type="match status" value="1"/>
</dbReference>
<feature type="transmembrane region" description="Helical" evidence="9">
    <location>
        <begin position="145"/>
        <end position="169"/>
    </location>
</feature>
<reference evidence="10 11" key="1">
    <citation type="submission" date="2019-07" db="EMBL/GenBank/DDBJ databases">
        <authorList>
            <person name="Kim J."/>
        </authorList>
    </citation>
    <scope>NUCLEOTIDE SEQUENCE [LARGE SCALE GENOMIC DNA]</scope>
    <source>
        <strain evidence="10 11">N4</strain>
    </source>
</reference>
<evidence type="ECO:0000256" key="2">
    <source>
        <dbReference type="ARBA" id="ARBA00022617"/>
    </source>
</evidence>
<keyword evidence="2 8" id="KW-0349">Heme</keyword>
<evidence type="ECO:0000256" key="4">
    <source>
        <dbReference type="ARBA" id="ARBA00022723"/>
    </source>
</evidence>
<gene>
    <name evidence="10" type="ORF">FPZ44_21855</name>
</gene>
<feature type="binding site" description="axial binding residue" evidence="8">
    <location>
        <position position="27"/>
    </location>
    <ligand>
        <name>heme</name>
        <dbReference type="ChEBI" id="CHEBI:30413"/>
    </ligand>
    <ligandPart>
        <name>Fe</name>
        <dbReference type="ChEBI" id="CHEBI:18248"/>
    </ligandPart>
</feature>
<dbReference type="EMBL" id="VNJK01000004">
    <property type="protein sequence ID" value="TVX87140.1"/>
    <property type="molecule type" value="Genomic_DNA"/>
</dbReference>
<comment type="subcellular location">
    <subcellularLocation>
        <location evidence="1">Membrane</location>
    </subcellularLocation>
</comment>
<dbReference type="GO" id="GO:0016020">
    <property type="term" value="C:membrane"/>
    <property type="evidence" value="ECO:0007669"/>
    <property type="project" value="UniProtKB-SubCell"/>
</dbReference>
<comment type="caution">
    <text evidence="10">The sequence shown here is derived from an EMBL/GenBank/DDBJ whole genome shotgun (WGS) entry which is preliminary data.</text>
</comment>
<feature type="transmembrane region" description="Helical" evidence="9">
    <location>
        <begin position="97"/>
        <end position="115"/>
    </location>
</feature>
<evidence type="ECO:0000256" key="8">
    <source>
        <dbReference type="PIRSR" id="PIRSR000170-1"/>
    </source>
</evidence>
<feature type="transmembrane region" description="Helical" evidence="9">
    <location>
        <begin position="12"/>
        <end position="34"/>
    </location>
</feature>
<dbReference type="CDD" id="cd03497">
    <property type="entry name" value="SQR_TypeB_1_TM"/>
    <property type="match status" value="1"/>
</dbReference>
<dbReference type="RefSeq" id="WP_144993934.1">
    <property type="nucleotide sequence ID" value="NZ_VNJK01000004.1"/>
</dbReference>
<keyword evidence="11" id="KW-1185">Reference proteome</keyword>
<keyword evidence="5 9" id="KW-1133">Transmembrane helix</keyword>
<evidence type="ECO:0000256" key="7">
    <source>
        <dbReference type="ARBA" id="ARBA00023136"/>
    </source>
</evidence>
<accession>A0A559II02</accession>
<dbReference type="Pfam" id="PF01127">
    <property type="entry name" value="Sdh_cyt"/>
    <property type="match status" value="1"/>
</dbReference>
<evidence type="ECO:0000256" key="9">
    <source>
        <dbReference type="SAM" id="Phobius"/>
    </source>
</evidence>
<protein>
    <submittedName>
        <fullName evidence="10">Succinate dehydrogenase</fullName>
    </submittedName>
</protein>
<evidence type="ECO:0000256" key="5">
    <source>
        <dbReference type="ARBA" id="ARBA00022989"/>
    </source>
</evidence>
<organism evidence="10 11">
    <name type="scientific">Paenibacillus agilis</name>
    <dbReference type="NCBI Taxonomy" id="3020863"/>
    <lineage>
        <taxon>Bacteria</taxon>
        <taxon>Bacillati</taxon>
        <taxon>Bacillota</taxon>
        <taxon>Bacilli</taxon>
        <taxon>Bacillales</taxon>
        <taxon>Paenibacillaceae</taxon>
        <taxon>Paenibacillus</taxon>
    </lineage>
</organism>
<dbReference type="NCBIfam" id="TIGR02046">
    <property type="entry name" value="sdhC_b558_fam"/>
    <property type="match status" value="1"/>
</dbReference>
<feature type="binding site" description="axial binding residue" evidence="8">
    <location>
        <position position="70"/>
    </location>
    <ligand>
        <name>heme</name>
        <dbReference type="ChEBI" id="CHEBI:30413"/>
    </ligand>
    <ligandPart>
        <name>Fe</name>
        <dbReference type="ChEBI" id="CHEBI:18248"/>
    </ligandPart>
</feature>
<proteinExistence type="predicted"/>
<evidence type="ECO:0000256" key="1">
    <source>
        <dbReference type="ARBA" id="ARBA00004370"/>
    </source>
</evidence>
<dbReference type="InterPro" id="IPR011138">
    <property type="entry name" value="Cytochrome_b-558"/>
</dbReference>
<dbReference type="GO" id="GO:0046872">
    <property type="term" value="F:metal ion binding"/>
    <property type="evidence" value="ECO:0007669"/>
    <property type="project" value="UniProtKB-KW"/>
</dbReference>
<dbReference type="InterPro" id="IPR000701">
    <property type="entry name" value="SuccDH_FuR_B_TM-su"/>
</dbReference>
<name>A0A559II02_9BACL</name>
<dbReference type="Proteomes" id="UP000318102">
    <property type="component" value="Unassembled WGS sequence"/>
</dbReference>
<sequence>MKRGYFYSRKLHSLLGVIPLGFFMITHMVSNFSAFEGGLDSFQDKVALINGLPLVLVLEIFGIWLPLLYHGVYGLYIAYTARNNVGNFNYGRNFAFLMQRITGVITFIFVTWHVYETRVQIALGNLRSEDLGTHMNSIFANPFMLAFYVVGAVAASYHFANGLWAFFVSWGITVGPRSQKVFSKICMGLFVIMSVLFVLAIVGMRQEEFEAASAFLASAKSVIG</sequence>
<feature type="binding site" description="axial binding residue" evidence="8">
    <location>
        <position position="158"/>
    </location>
    <ligand>
        <name>heme</name>
        <dbReference type="ChEBI" id="CHEBI:30413"/>
    </ligand>
    <ligandPart>
        <name>Fe</name>
        <dbReference type="ChEBI" id="CHEBI:18248"/>
    </ligandPart>
</feature>
<dbReference type="SUPFAM" id="SSF81343">
    <property type="entry name" value="Fumarate reductase respiratory complex transmembrane subunits"/>
    <property type="match status" value="1"/>
</dbReference>
<keyword evidence="6 8" id="KW-0408">Iron</keyword>
<evidence type="ECO:0000313" key="11">
    <source>
        <dbReference type="Proteomes" id="UP000318102"/>
    </source>
</evidence>
<evidence type="ECO:0000256" key="6">
    <source>
        <dbReference type="ARBA" id="ARBA00023004"/>
    </source>
</evidence>
<feature type="transmembrane region" description="Helical" evidence="9">
    <location>
        <begin position="54"/>
        <end position="76"/>
    </location>
</feature>
<evidence type="ECO:0000256" key="3">
    <source>
        <dbReference type="ARBA" id="ARBA00022692"/>
    </source>
</evidence>
<dbReference type="OrthoDB" id="9789209at2"/>
<feature type="binding site" description="axial binding residue" evidence="8">
    <location>
        <position position="113"/>
    </location>
    <ligand>
        <name>heme</name>
        <dbReference type="ChEBI" id="CHEBI:30413"/>
    </ligand>
    <ligandPart>
        <name>Fe</name>
        <dbReference type="ChEBI" id="CHEBI:18248"/>
    </ligandPart>
</feature>
<dbReference type="Gene3D" id="1.20.1300.10">
    <property type="entry name" value="Fumarate reductase/succinate dehydrogenase, transmembrane subunit"/>
    <property type="match status" value="1"/>
</dbReference>
<keyword evidence="3 9" id="KW-0812">Transmembrane</keyword>
<dbReference type="InterPro" id="IPR016002">
    <property type="entry name" value="Succ_DH_cyt_b558_Firmicute"/>
</dbReference>
<feature type="transmembrane region" description="Helical" evidence="9">
    <location>
        <begin position="181"/>
        <end position="202"/>
    </location>
</feature>
<keyword evidence="4 8" id="KW-0479">Metal-binding</keyword>